<keyword evidence="2 6" id="KW-0732">Signal</keyword>
<dbReference type="InterPro" id="IPR013783">
    <property type="entry name" value="Ig-like_fold"/>
</dbReference>
<dbReference type="InterPro" id="IPR008979">
    <property type="entry name" value="Galactose-bd-like_sf"/>
</dbReference>
<proteinExistence type="inferred from homology"/>
<evidence type="ECO:0000256" key="5">
    <source>
        <dbReference type="RuleBase" id="RU361187"/>
    </source>
</evidence>
<keyword evidence="8" id="KW-1185">Reference proteome</keyword>
<dbReference type="SUPFAM" id="SSF49785">
    <property type="entry name" value="Galactose-binding domain-like"/>
    <property type="match status" value="1"/>
</dbReference>
<evidence type="ECO:0000256" key="6">
    <source>
        <dbReference type="SAM" id="SignalP"/>
    </source>
</evidence>
<accession>A0ABR3XDY7</accession>
<keyword evidence="3 5" id="KW-0378">Hydrolase</keyword>
<evidence type="ECO:0000313" key="7">
    <source>
        <dbReference type="EMBL" id="KAL1874172.1"/>
    </source>
</evidence>
<evidence type="ECO:0008006" key="9">
    <source>
        <dbReference type="Google" id="ProtNLM"/>
    </source>
</evidence>
<comment type="similarity">
    <text evidence="1 5">Belongs to the glycosyl hydrolase 43 family.</text>
</comment>
<dbReference type="EMBL" id="JAVDPF010000020">
    <property type="protein sequence ID" value="KAL1874172.1"/>
    <property type="molecule type" value="Genomic_DNA"/>
</dbReference>
<evidence type="ECO:0000313" key="8">
    <source>
        <dbReference type="Proteomes" id="UP001583193"/>
    </source>
</evidence>
<dbReference type="Gene3D" id="2.60.40.10">
    <property type="entry name" value="Immunoglobulins"/>
    <property type="match status" value="1"/>
</dbReference>
<dbReference type="PANTHER" id="PTHR22925:SF3">
    <property type="entry name" value="GLYCOSYL HYDROLASE FAMILY PROTEIN 43"/>
    <property type="match status" value="1"/>
</dbReference>
<reference evidence="7 8" key="1">
    <citation type="journal article" date="2024" name="IMA Fungus">
        <title>IMA Genome - F19 : A genome assembly and annotation guide to empower mycologists, including annotated draft genome sequences of Ceratocystis pirilliformis, Diaporthe australafricana, Fusarium ophioides, Paecilomyces lecythidis, and Sporothrix stenoceras.</title>
        <authorList>
            <person name="Aylward J."/>
            <person name="Wilson A.M."/>
            <person name="Visagie C.M."/>
            <person name="Spraker J."/>
            <person name="Barnes I."/>
            <person name="Buitendag C."/>
            <person name="Ceriani C."/>
            <person name="Del Mar Angel L."/>
            <person name="du Plessis D."/>
            <person name="Fuchs T."/>
            <person name="Gasser K."/>
            <person name="Kramer D."/>
            <person name="Li W."/>
            <person name="Munsamy K."/>
            <person name="Piso A."/>
            <person name="Price J.L."/>
            <person name="Sonnekus B."/>
            <person name="Thomas C."/>
            <person name="van der Nest A."/>
            <person name="van Dijk A."/>
            <person name="van Heerden A."/>
            <person name="van Vuuren N."/>
            <person name="Yilmaz N."/>
            <person name="Duong T.A."/>
            <person name="van der Merwe N.A."/>
            <person name="Wingfield M.J."/>
            <person name="Wingfield B.D."/>
        </authorList>
    </citation>
    <scope>NUCLEOTIDE SEQUENCE [LARGE SCALE GENOMIC DNA]</scope>
    <source>
        <strain evidence="7 8">CMW 18167</strain>
    </source>
</reference>
<organism evidence="7 8">
    <name type="scientific">Paecilomyces lecythidis</name>
    <dbReference type="NCBI Taxonomy" id="3004212"/>
    <lineage>
        <taxon>Eukaryota</taxon>
        <taxon>Fungi</taxon>
        <taxon>Dikarya</taxon>
        <taxon>Ascomycota</taxon>
        <taxon>Pezizomycotina</taxon>
        <taxon>Eurotiomycetes</taxon>
        <taxon>Eurotiomycetidae</taxon>
        <taxon>Eurotiales</taxon>
        <taxon>Thermoascaceae</taxon>
        <taxon>Paecilomyces</taxon>
    </lineage>
</organism>
<dbReference type="Proteomes" id="UP001583193">
    <property type="component" value="Unassembled WGS sequence"/>
</dbReference>
<comment type="caution">
    <text evidence="7">The sequence shown here is derived from an EMBL/GenBank/DDBJ whole genome shotgun (WGS) entry which is preliminary data.</text>
</comment>
<feature type="signal peptide" evidence="6">
    <location>
        <begin position="1"/>
        <end position="17"/>
    </location>
</feature>
<dbReference type="Gene3D" id="2.115.10.20">
    <property type="entry name" value="Glycosyl hydrolase domain, family 43"/>
    <property type="match status" value="1"/>
</dbReference>
<evidence type="ECO:0000256" key="4">
    <source>
        <dbReference type="ARBA" id="ARBA00023295"/>
    </source>
</evidence>
<keyword evidence="4 5" id="KW-0326">Glycosidase</keyword>
<dbReference type="SUPFAM" id="SSF75005">
    <property type="entry name" value="Arabinanase/levansucrase/invertase"/>
    <property type="match status" value="1"/>
</dbReference>
<protein>
    <recommendedName>
        <fullName evidence="9">F5/8 type C domain-containing protein</fullName>
    </recommendedName>
</protein>
<evidence type="ECO:0000256" key="1">
    <source>
        <dbReference type="ARBA" id="ARBA00009865"/>
    </source>
</evidence>
<dbReference type="InterPro" id="IPR023296">
    <property type="entry name" value="Glyco_hydro_beta-prop_sf"/>
</dbReference>
<sequence>MAARSCVFVSLFSALSAAEFALTPQLFQVDGGSAVNNAKLTWSAVDSATNYIVSRTNSSASSTVANVTGDSYDDYDLAVDTPVSYQIIAYSQGTQLDSSNTVQVIPYTPTATYSTYKNTEVSSLNLRSGIEVNSTYYLFQQGTDSSGYPSIVAQTSTDGYNFGTNSTVLGSETICASTNGTCKLERTVFFYNPSTDYFVMWAHYENAEDYSLGEVACAHGAAGQNWTFDGAYQPLGHDSRDMTVFTDDDGSAYLVSATNTNTDMNIYQLTSNWTAVDSLLTTVLKSQYREAPAVVKDNGTYFLFTSRAAGWYPSAPEYISSSAMEGPWSESRYIGNTATFCTQSGSVDEANSSYVMMGDRWSANWSPAQPPNRELALPLSFSGTGYASYHYYSVVKASDEGGIYGVQSGKILSQGKEATSSGGSNITLATDGTQDDPNLYFMPDTVPFWLQIDLEDSYAITQVDLTTRMVQGSETYYQFNITASIDGSSYTLLADASNNTDVGFKSVLTSNTEEYRYVRINVDKVMNTHNSNEADWAAGVHELIVYGK</sequence>
<dbReference type="Gene3D" id="2.60.120.260">
    <property type="entry name" value="Galactose-binding domain-like"/>
    <property type="match status" value="1"/>
</dbReference>
<dbReference type="CDD" id="cd18822">
    <property type="entry name" value="GH43_CtGH43-like"/>
    <property type="match status" value="1"/>
</dbReference>
<gene>
    <name evidence="7" type="ORF">Plec18167_006107</name>
</gene>
<feature type="chain" id="PRO_5047325850" description="F5/8 type C domain-containing protein" evidence="6">
    <location>
        <begin position="18"/>
        <end position="548"/>
    </location>
</feature>
<dbReference type="Pfam" id="PF04616">
    <property type="entry name" value="Glyco_hydro_43"/>
    <property type="match status" value="1"/>
</dbReference>
<dbReference type="InterPro" id="IPR006710">
    <property type="entry name" value="Glyco_hydro_43"/>
</dbReference>
<dbReference type="PANTHER" id="PTHR22925">
    <property type="entry name" value="GLYCOSYL HYDROLASE 43 FAMILY MEMBER"/>
    <property type="match status" value="1"/>
</dbReference>
<dbReference type="Pfam" id="PF22633">
    <property type="entry name" value="F5_F8_type_C_2"/>
    <property type="match status" value="1"/>
</dbReference>
<evidence type="ECO:0000256" key="3">
    <source>
        <dbReference type="ARBA" id="ARBA00022801"/>
    </source>
</evidence>
<evidence type="ECO:0000256" key="2">
    <source>
        <dbReference type="ARBA" id="ARBA00022729"/>
    </source>
</evidence>
<name>A0ABR3XDY7_9EURO</name>